<proteinExistence type="predicted"/>
<accession>A0ABQ4EBG4</accession>
<evidence type="ECO:0000313" key="2">
    <source>
        <dbReference type="Proteomes" id="UP000646749"/>
    </source>
</evidence>
<name>A0ABQ4EBG4_9ACTN</name>
<protein>
    <recommendedName>
        <fullName evidence="3">TcmI family type II polyketide cyclase</fullName>
    </recommendedName>
</protein>
<dbReference type="SUPFAM" id="SSF54909">
    <property type="entry name" value="Dimeric alpha+beta barrel"/>
    <property type="match status" value="1"/>
</dbReference>
<dbReference type="InterPro" id="IPR011008">
    <property type="entry name" value="Dimeric_a/b-barrel"/>
</dbReference>
<reference evidence="1 2" key="1">
    <citation type="submission" date="2021-01" db="EMBL/GenBank/DDBJ databases">
        <title>Whole genome shotgun sequence of Plantactinospora endophytica NBRC 110450.</title>
        <authorList>
            <person name="Komaki H."/>
            <person name="Tamura T."/>
        </authorList>
    </citation>
    <scope>NUCLEOTIDE SEQUENCE [LARGE SCALE GENOMIC DNA]</scope>
    <source>
        <strain evidence="1 2">NBRC 110450</strain>
    </source>
</reference>
<evidence type="ECO:0000313" key="1">
    <source>
        <dbReference type="EMBL" id="GIG92073.1"/>
    </source>
</evidence>
<dbReference type="EMBL" id="BONW01000041">
    <property type="protein sequence ID" value="GIG92073.1"/>
    <property type="molecule type" value="Genomic_DNA"/>
</dbReference>
<dbReference type="Gene3D" id="3.30.70.1090">
    <property type="entry name" value="Dimeric alpha+beta barrel"/>
    <property type="match status" value="1"/>
</dbReference>
<dbReference type="InterPro" id="IPR038474">
    <property type="entry name" value="Polyketide_synth_cyclase_sf"/>
</dbReference>
<dbReference type="Pfam" id="PF04673">
    <property type="entry name" value="Cyclase_polyket"/>
    <property type="match status" value="1"/>
</dbReference>
<organism evidence="1 2">
    <name type="scientific">Plantactinospora endophytica</name>
    <dbReference type="NCBI Taxonomy" id="673535"/>
    <lineage>
        <taxon>Bacteria</taxon>
        <taxon>Bacillati</taxon>
        <taxon>Actinomycetota</taxon>
        <taxon>Actinomycetes</taxon>
        <taxon>Micromonosporales</taxon>
        <taxon>Micromonosporaceae</taxon>
        <taxon>Plantactinospora</taxon>
    </lineage>
</organism>
<keyword evidence="2" id="KW-1185">Reference proteome</keyword>
<comment type="caution">
    <text evidence="1">The sequence shown here is derived from an EMBL/GenBank/DDBJ whole genome shotgun (WGS) entry which is preliminary data.</text>
</comment>
<dbReference type="Proteomes" id="UP000646749">
    <property type="component" value="Unassembled WGS sequence"/>
</dbReference>
<sequence length="110" mass="12104">MLIVARMAPQSAGPVARLFGASDQGELPRILGVTQRHLFTFQGLYFHYAEFAGNARQAVDLARGRADFRQLSDELAEHVTPYDPATWRGPADAMARSIYEWSAEPPGGGR</sequence>
<evidence type="ECO:0008006" key="3">
    <source>
        <dbReference type="Google" id="ProtNLM"/>
    </source>
</evidence>
<dbReference type="InterPro" id="IPR006765">
    <property type="entry name" value="Polyketide_synth_cyclase"/>
</dbReference>
<gene>
    <name evidence="1" type="ORF">Pen02_70090</name>
</gene>